<evidence type="ECO:0000313" key="2">
    <source>
        <dbReference type="Proteomes" id="UP000509478"/>
    </source>
</evidence>
<dbReference type="Proteomes" id="UP000509478">
    <property type="component" value="Chromosome"/>
</dbReference>
<name>A0A7D5M7W4_9ARCH</name>
<organism evidence="1 2">
    <name type="scientific">Nitrosopumilus ureiphilus</name>
    <dbReference type="NCBI Taxonomy" id="1470067"/>
    <lineage>
        <taxon>Archaea</taxon>
        <taxon>Nitrososphaerota</taxon>
        <taxon>Nitrososphaeria</taxon>
        <taxon>Nitrosopumilales</taxon>
        <taxon>Nitrosopumilaceae</taxon>
        <taxon>Nitrosopumilus</taxon>
    </lineage>
</organism>
<dbReference type="AlphaFoldDB" id="A0A7D5M7W4"/>
<proteinExistence type="predicted"/>
<keyword evidence="2" id="KW-1185">Reference proteome</keyword>
<dbReference type="RefSeq" id="WP_179372684.1">
    <property type="nucleotide sequence ID" value="NZ_CP026995.1"/>
</dbReference>
<sequence>MKKIIFFTIIVFLLVGVSITSISAQSQYQIPSWVKGVANFWVEGNISDSDFGEAITFLIDQQILKISIIEQLQNENAQLKAENLELRSQLDLPEPTSEPTSEPTIMVTISTDQDSYDIGDSIYVKGLVRNYISDVVTLVISNPEGDTVTLDQLTPRTNGLFTSNYPIGSMFDSSGTYQITVKHKGIIATSTFEFTNNGGIQNSIDVTTDKASYSEGEIILVTGKVRDLYSGTPVSVIIIDPNGDLVSMSQVQVSTDKKFSTELTVGGALMEVKGTYTITAQYGTENRSAKTTFEFGGIARITLSSNVDLVANGSNVIITGNIESFDFTSGTVSYVVRSPEGNLVTLGQSIPHSNGTFEFSLIAGGQLWELNGDYTVEVKYGGITSELVLDYVGGN</sequence>
<dbReference type="Gene3D" id="2.60.40.1930">
    <property type="match status" value="2"/>
</dbReference>
<dbReference type="KEGG" id="nue:C5F50_05525"/>
<gene>
    <name evidence="1" type="ORF">C5F50_05525</name>
</gene>
<dbReference type="OrthoDB" id="1692at2157"/>
<dbReference type="GeneID" id="56067523"/>
<protein>
    <submittedName>
        <fullName evidence="1">Uncharacterized protein</fullName>
    </submittedName>
</protein>
<evidence type="ECO:0000313" key="1">
    <source>
        <dbReference type="EMBL" id="QLH06588.1"/>
    </source>
</evidence>
<accession>A0A7D5M7W4</accession>
<dbReference type="EMBL" id="CP026995">
    <property type="protein sequence ID" value="QLH06588.1"/>
    <property type="molecule type" value="Genomic_DNA"/>
</dbReference>
<reference evidence="1 2" key="1">
    <citation type="submission" date="2018-02" db="EMBL/GenBank/DDBJ databases">
        <title>Complete genome of Nitrosopumilus ureaphilus PS0.</title>
        <authorList>
            <person name="Qin W."/>
            <person name="Zheng Y."/>
            <person name="Stahl D.A."/>
        </authorList>
    </citation>
    <scope>NUCLEOTIDE SEQUENCE [LARGE SCALE GENOMIC DNA]</scope>
    <source>
        <strain evidence="1 2">PS0</strain>
    </source>
</reference>